<dbReference type="SMART" id="SM01381">
    <property type="entry name" value="7TM_GPCR_Srsx"/>
    <property type="match status" value="1"/>
</dbReference>
<evidence type="ECO:0000256" key="1">
    <source>
        <dbReference type="ARBA" id="ARBA00004370"/>
    </source>
</evidence>
<name>A0A2G9UYR5_TELCI</name>
<dbReference type="AlphaFoldDB" id="A0A2G9UYR5"/>
<organism evidence="7 8">
    <name type="scientific">Teladorsagia circumcincta</name>
    <name type="common">Brown stomach worm</name>
    <name type="synonym">Ostertagia circumcincta</name>
    <dbReference type="NCBI Taxonomy" id="45464"/>
    <lineage>
        <taxon>Eukaryota</taxon>
        <taxon>Metazoa</taxon>
        <taxon>Ecdysozoa</taxon>
        <taxon>Nematoda</taxon>
        <taxon>Chromadorea</taxon>
        <taxon>Rhabditida</taxon>
        <taxon>Rhabditina</taxon>
        <taxon>Rhabditomorpha</taxon>
        <taxon>Strongyloidea</taxon>
        <taxon>Trichostrongylidae</taxon>
        <taxon>Teladorsagia</taxon>
    </lineage>
</organism>
<dbReference type="InterPro" id="IPR047130">
    <property type="entry name" value="7TM_GPCR_Srsx_nematod"/>
</dbReference>
<feature type="transmembrane region" description="Helical" evidence="5">
    <location>
        <begin position="73"/>
        <end position="96"/>
    </location>
</feature>
<keyword evidence="3 5" id="KW-1133">Transmembrane helix</keyword>
<dbReference type="Gene3D" id="1.20.1070.10">
    <property type="entry name" value="Rhodopsin 7-helix transmembrane proteins"/>
    <property type="match status" value="1"/>
</dbReference>
<dbReference type="InterPro" id="IPR000276">
    <property type="entry name" value="GPCR_Rhodpsn"/>
</dbReference>
<dbReference type="EMBL" id="KZ345158">
    <property type="protein sequence ID" value="PIO75286.1"/>
    <property type="molecule type" value="Genomic_DNA"/>
</dbReference>
<dbReference type="OrthoDB" id="5820127at2759"/>
<dbReference type="InterPro" id="IPR017452">
    <property type="entry name" value="GPCR_Rhodpsn_7TM"/>
</dbReference>
<evidence type="ECO:0000313" key="8">
    <source>
        <dbReference type="Proteomes" id="UP000230423"/>
    </source>
</evidence>
<dbReference type="PROSITE" id="PS50262">
    <property type="entry name" value="G_PROTEIN_RECEP_F1_2"/>
    <property type="match status" value="1"/>
</dbReference>
<proteinExistence type="predicted"/>
<evidence type="ECO:0000256" key="2">
    <source>
        <dbReference type="ARBA" id="ARBA00022692"/>
    </source>
</evidence>
<dbReference type="InterPro" id="IPR019424">
    <property type="entry name" value="7TM_GPCR_Srsx"/>
</dbReference>
<keyword evidence="4 5" id="KW-0472">Membrane</keyword>
<feature type="non-terminal residue" evidence="7">
    <location>
        <position position="139"/>
    </location>
</feature>
<feature type="domain" description="G-protein coupled receptors family 1 profile" evidence="6">
    <location>
        <begin position="52"/>
        <end position="139"/>
    </location>
</feature>
<keyword evidence="8" id="KW-1185">Reference proteome</keyword>
<comment type="subcellular location">
    <subcellularLocation>
        <location evidence="1">Membrane</location>
    </subcellularLocation>
</comment>
<gene>
    <name evidence="7" type="ORF">TELCIR_02694</name>
</gene>
<dbReference type="GO" id="GO:0004930">
    <property type="term" value="F:G protein-coupled receptor activity"/>
    <property type="evidence" value="ECO:0007669"/>
    <property type="project" value="InterPro"/>
</dbReference>
<evidence type="ECO:0000313" key="7">
    <source>
        <dbReference type="EMBL" id="PIO75286.1"/>
    </source>
</evidence>
<sequence length="139" mass="15466">MVPVTDTHQMETTIWAGSIDVNNCVAMFEGLDKVVLPLPFIFFCLSSIGIVGNIIMIIATFKAKRMKSPCHIMIVMTCAADLVHEIGQYAFVYMFFRNATMIQTHCFWMQLIPMIGACVGSPLILCLGLDRLAAVRFPS</sequence>
<accession>A0A2G9UYR5</accession>
<dbReference type="Proteomes" id="UP000230423">
    <property type="component" value="Unassembled WGS sequence"/>
</dbReference>
<evidence type="ECO:0000259" key="6">
    <source>
        <dbReference type="PROSITE" id="PS50262"/>
    </source>
</evidence>
<reference evidence="7 8" key="1">
    <citation type="submission" date="2015-09" db="EMBL/GenBank/DDBJ databases">
        <title>Draft genome of the parasitic nematode Teladorsagia circumcincta isolate WARC Sus (inbred).</title>
        <authorList>
            <person name="Mitreva M."/>
        </authorList>
    </citation>
    <scope>NUCLEOTIDE SEQUENCE [LARGE SCALE GENOMIC DNA]</scope>
    <source>
        <strain evidence="7 8">S</strain>
    </source>
</reference>
<dbReference type="GO" id="GO:0016020">
    <property type="term" value="C:membrane"/>
    <property type="evidence" value="ECO:0007669"/>
    <property type="project" value="UniProtKB-SubCell"/>
</dbReference>
<evidence type="ECO:0000256" key="3">
    <source>
        <dbReference type="ARBA" id="ARBA00022989"/>
    </source>
</evidence>
<keyword evidence="2 5" id="KW-0812">Transmembrane</keyword>
<evidence type="ECO:0000256" key="4">
    <source>
        <dbReference type="ARBA" id="ARBA00023136"/>
    </source>
</evidence>
<dbReference type="PANTHER" id="PTHR23360:SF5">
    <property type="entry name" value="G-PROTEIN COUPLED RECEPTORS FAMILY 1 PROFILE DOMAIN-CONTAINING PROTEIN"/>
    <property type="match status" value="1"/>
</dbReference>
<feature type="transmembrane region" description="Helical" evidence="5">
    <location>
        <begin position="108"/>
        <end position="129"/>
    </location>
</feature>
<dbReference type="SUPFAM" id="SSF81321">
    <property type="entry name" value="Family A G protein-coupled receptor-like"/>
    <property type="match status" value="1"/>
</dbReference>
<feature type="transmembrane region" description="Helical" evidence="5">
    <location>
        <begin position="40"/>
        <end position="61"/>
    </location>
</feature>
<dbReference type="PANTHER" id="PTHR23360">
    <property type="entry name" value="G-PROTEIN COUPLED RECEPTORS FAMILY 1 PROFILE DOMAIN-CONTAINING PROTEIN-RELATED"/>
    <property type="match status" value="1"/>
</dbReference>
<evidence type="ECO:0000256" key="5">
    <source>
        <dbReference type="SAM" id="Phobius"/>
    </source>
</evidence>
<protein>
    <recommendedName>
        <fullName evidence="6">G-protein coupled receptors family 1 profile domain-containing protein</fullName>
    </recommendedName>
</protein>
<dbReference type="Pfam" id="PF10320">
    <property type="entry name" value="7TM_GPCR_Srsx"/>
    <property type="match status" value="1"/>
</dbReference>